<dbReference type="PROSITE" id="PS50263">
    <property type="entry name" value="CN_HYDROLASE"/>
    <property type="match status" value="1"/>
</dbReference>
<dbReference type="Gene3D" id="3.60.110.10">
    <property type="entry name" value="Carbon-nitrogen hydrolase"/>
    <property type="match status" value="1"/>
</dbReference>
<dbReference type="Pfam" id="PF00795">
    <property type="entry name" value="CN_hydrolase"/>
    <property type="match status" value="1"/>
</dbReference>
<evidence type="ECO:0000256" key="2">
    <source>
        <dbReference type="ARBA" id="ARBA00022801"/>
    </source>
</evidence>
<dbReference type="PROSITE" id="PS01227">
    <property type="entry name" value="UPF0012"/>
    <property type="match status" value="1"/>
</dbReference>
<dbReference type="InterPro" id="IPR003010">
    <property type="entry name" value="C-N_Hydrolase"/>
</dbReference>
<evidence type="ECO:0000256" key="1">
    <source>
        <dbReference type="ARBA" id="ARBA00010613"/>
    </source>
</evidence>
<dbReference type="InterPro" id="IPR036526">
    <property type="entry name" value="C-N_Hydrolase_sf"/>
</dbReference>
<dbReference type="InterPro" id="IPR001110">
    <property type="entry name" value="UPF0012_CS"/>
</dbReference>
<evidence type="ECO:0000313" key="4">
    <source>
        <dbReference type="EMBL" id="MDV6286477.1"/>
    </source>
</evidence>
<keyword evidence="2 4" id="KW-0378">Hydrolase</keyword>
<evidence type="ECO:0000259" key="3">
    <source>
        <dbReference type="PROSITE" id="PS50263"/>
    </source>
</evidence>
<keyword evidence="5" id="KW-1185">Reference proteome</keyword>
<feature type="domain" description="CN hydrolase" evidence="3">
    <location>
        <begin position="16"/>
        <end position="263"/>
    </location>
</feature>
<dbReference type="GO" id="GO:0016787">
    <property type="term" value="F:hydrolase activity"/>
    <property type="evidence" value="ECO:0007669"/>
    <property type="project" value="UniProtKB-KW"/>
</dbReference>
<reference evidence="4 5" key="1">
    <citation type="submission" date="2023-10" db="EMBL/GenBank/DDBJ databases">
        <title>Development of a sustainable strategy for remediation of hydrocarbon-contaminated territories based on the waste exchange concept.</title>
        <authorList>
            <person name="Krivoruchko A."/>
        </authorList>
    </citation>
    <scope>NUCLEOTIDE SEQUENCE [LARGE SCALE GENOMIC DNA]</scope>
    <source>
        <strain evidence="4 5">IEGM 60</strain>
    </source>
</reference>
<comment type="caution">
    <text evidence="4">The sequence shown here is derived from an EMBL/GenBank/DDBJ whole genome shotgun (WGS) entry which is preliminary data.</text>
</comment>
<proteinExistence type="inferred from homology"/>
<dbReference type="PANTHER" id="PTHR43674:SF2">
    <property type="entry name" value="BETA-UREIDOPROPIONASE"/>
    <property type="match status" value="1"/>
</dbReference>
<gene>
    <name evidence="4" type="ORF">R3Q59_39005</name>
</gene>
<accession>A0ABU4CTR5</accession>
<dbReference type="RefSeq" id="WP_317571511.1">
    <property type="nucleotide sequence ID" value="NZ_JAWLKA010000039.1"/>
</dbReference>
<dbReference type="EMBL" id="JAWLKA010000039">
    <property type="protein sequence ID" value="MDV6286477.1"/>
    <property type="molecule type" value="Genomic_DNA"/>
</dbReference>
<protein>
    <submittedName>
        <fullName evidence="4">Nitrilase-related carbon-nitrogen hydrolase</fullName>
    </submittedName>
</protein>
<comment type="similarity">
    <text evidence="1">Belongs to the carbon-nitrogen hydrolase superfamily. NIT1/NIT2 family.</text>
</comment>
<sequence length="296" mass="31505">MSPRQSRAWPDMETSTRVACAQLSPVVADPEANRGLADRAIRQALVSGAQVIILPELATTGYHLEPSEAADLAEDVQGASITAWVEALRGSTAVVVGGFCERGSDGNIYNSAAMVSSDGVMSVYRKTHLWDQEHRLFVSGAATPPVVDTPWGPVGIAVCYDLFFPEVTRGLALGGARLLAVPTNSPSSKSRMPGSIAPADGIGHTVARSAAYLNRVYVAVCDRHGDERGHAWTARSSIIGPEGEFLAGPVAYNEELLLADCDLADAERKQWDGTTNDAFADRRPELYHEVITTGSA</sequence>
<organism evidence="4 5">
    <name type="scientific">Rhodococcus jostii</name>
    <dbReference type="NCBI Taxonomy" id="132919"/>
    <lineage>
        <taxon>Bacteria</taxon>
        <taxon>Bacillati</taxon>
        <taxon>Actinomycetota</taxon>
        <taxon>Actinomycetes</taxon>
        <taxon>Mycobacteriales</taxon>
        <taxon>Nocardiaceae</taxon>
        <taxon>Rhodococcus</taxon>
    </lineage>
</organism>
<dbReference type="InterPro" id="IPR050345">
    <property type="entry name" value="Aliph_Amidase/BUP"/>
</dbReference>
<name>A0ABU4CTR5_RHOJO</name>
<dbReference type="SUPFAM" id="SSF56317">
    <property type="entry name" value="Carbon-nitrogen hydrolase"/>
    <property type="match status" value="1"/>
</dbReference>
<evidence type="ECO:0000313" key="5">
    <source>
        <dbReference type="Proteomes" id="UP001185737"/>
    </source>
</evidence>
<dbReference type="PANTHER" id="PTHR43674">
    <property type="entry name" value="NITRILASE C965.09-RELATED"/>
    <property type="match status" value="1"/>
</dbReference>
<dbReference type="Proteomes" id="UP001185737">
    <property type="component" value="Unassembled WGS sequence"/>
</dbReference>